<dbReference type="EnsemblPlants" id="OGLUM06G16700.1">
    <property type="protein sequence ID" value="OGLUM06G16700.1"/>
    <property type="gene ID" value="OGLUM06G16700"/>
</dbReference>
<dbReference type="HOGENOM" id="CLU_2030368_0_0_1"/>
<evidence type="ECO:0000313" key="3">
    <source>
        <dbReference type="Proteomes" id="UP000026961"/>
    </source>
</evidence>
<dbReference type="AlphaFoldDB" id="A0A0E0A9Y6"/>
<keyword evidence="3" id="KW-1185">Reference proteome</keyword>
<evidence type="ECO:0000313" key="2">
    <source>
        <dbReference type="EnsemblPlants" id="OGLUM06G16700.1"/>
    </source>
</evidence>
<organism evidence="2">
    <name type="scientific">Oryza glumipatula</name>
    <dbReference type="NCBI Taxonomy" id="40148"/>
    <lineage>
        <taxon>Eukaryota</taxon>
        <taxon>Viridiplantae</taxon>
        <taxon>Streptophyta</taxon>
        <taxon>Embryophyta</taxon>
        <taxon>Tracheophyta</taxon>
        <taxon>Spermatophyta</taxon>
        <taxon>Magnoliopsida</taxon>
        <taxon>Liliopsida</taxon>
        <taxon>Poales</taxon>
        <taxon>Poaceae</taxon>
        <taxon>BOP clade</taxon>
        <taxon>Oryzoideae</taxon>
        <taxon>Oryzeae</taxon>
        <taxon>Oryzinae</taxon>
        <taxon>Oryza</taxon>
    </lineage>
</organism>
<evidence type="ECO:0000256" key="1">
    <source>
        <dbReference type="SAM" id="SignalP"/>
    </source>
</evidence>
<accession>A0A0E0A9Y6</accession>
<reference evidence="2" key="1">
    <citation type="submission" date="2015-04" db="UniProtKB">
        <authorList>
            <consortium name="EnsemblPlants"/>
        </authorList>
    </citation>
    <scope>IDENTIFICATION</scope>
</reference>
<feature type="signal peptide" evidence="1">
    <location>
        <begin position="1"/>
        <end position="15"/>
    </location>
</feature>
<keyword evidence="1" id="KW-0732">Signal</keyword>
<dbReference type="Proteomes" id="UP000026961">
    <property type="component" value="Chromosome 6"/>
</dbReference>
<evidence type="ECO:0008006" key="4">
    <source>
        <dbReference type="Google" id="ProtNLM"/>
    </source>
</evidence>
<sequence length="122" mass="12799">MTCAIPLLFSTATACAPLLLLAAAPCAPTLLRCIQRLHLQDGGFIVTSWGAARFGFHELGGGQLDHELEGAPLHFPLRHRSLSIAPLASTSPWITGYGKLGARSGREVEGDPIYAAAGGPPR</sequence>
<protein>
    <recommendedName>
        <fullName evidence="4">Secreted protein</fullName>
    </recommendedName>
</protein>
<name>A0A0E0A9Y6_9ORYZ</name>
<feature type="chain" id="PRO_5012497793" description="Secreted protein" evidence="1">
    <location>
        <begin position="16"/>
        <end position="122"/>
    </location>
</feature>
<proteinExistence type="predicted"/>
<reference evidence="2" key="2">
    <citation type="submission" date="2018-05" db="EMBL/GenBank/DDBJ databases">
        <title>OgluRS3 (Oryza glumaepatula Reference Sequence Version 3).</title>
        <authorList>
            <person name="Zhang J."/>
            <person name="Kudrna D."/>
            <person name="Lee S."/>
            <person name="Talag J."/>
            <person name="Welchert J."/>
            <person name="Wing R.A."/>
        </authorList>
    </citation>
    <scope>NUCLEOTIDE SEQUENCE [LARGE SCALE GENOMIC DNA]</scope>
</reference>
<dbReference type="Gramene" id="OGLUM06G16700.1">
    <property type="protein sequence ID" value="OGLUM06G16700.1"/>
    <property type="gene ID" value="OGLUM06G16700"/>
</dbReference>